<dbReference type="Proteomes" id="UP000007962">
    <property type="component" value="Chromosome"/>
</dbReference>
<dbReference type="HOGENOM" id="CLU_053604_0_0_11"/>
<gene>
    <name evidence="1" type="ordered locus">Bcav_1559</name>
</gene>
<evidence type="ECO:0000313" key="2">
    <source>
        <dbReference type="Proteomes" id="UP000007962"/>
    </source>
</evidence>
<dbReference type="AlphaFoldDB" id="C5C3B6"/>
<dbReference type="STRING" id="471853.Bcav_1559"/>
<evidence type="ECO:0000313" key="1">
    <source>
        <dbReference type="EMBL" id="ACQ79815.1"/>
    </source>
</evidence>
<dbReference type="RefSeq" id="WP_015882055.1">
    <property type="nucleotide sequence ID" value="NC_012669.1"/>
</dbReference>
<accession>C5C3B6</accession>
<name>C5C3B6_BEUC1</name>
<keyword evidence="2" id="KW-1185">Reference proteome</keyword>
<reference evidence="1" key="1">
    <citation type="journal article" date="2009" name="Stand. Genomic Sci.">
        <title>Complete genome sequence of Beutenbergia cavernae type strain (HKI 0122).</title>
        <authorList>
            <person name="Land M."/>
            <person name="Pukall R."/>
            <person name="Abt B."/>
            <person name="Goker M."/>
            <person name="Rohde M."/>
            <person name="Glavina Del Rio T."/>
            <person name="Tice H."/>
            <person name="Copeland A."/>
            <person name="Cheng J.F."/>
            <person name="Lucas S."/>
            <person name="Chen F."/>
            <person name="Nolan M."/>
            <person name="Bruce D."/>
            <person name="Goodwin L."/>
            <person name="Pitluck S."/>
            <person name="Ivanova N."/>
            <person name="Mavromatis K."/>
            <person name="Ovchinnikova G."/>
            <person name="Pati A."/>
            <person name="Chen A."/>
            <person name="Palaniappan K."/>
            <person name="Hauser L."/>
            <person name="Chang Y.J."/>
            <person name="Jefferies C.C."/>
            <person name="Saunders E."/>
            <person name="Brettin T."/>
            <person name="Detter J.C."/>
            <person name="Han C."/>
            <person name="Chain P."/>
            <person name="Bristow J."/>
            <person name="Eisen J.A."/>
            <person name="Markowitz V."/>
            <person name="Hugenholtz P."/>
            <person name="Kyrpides N.C."/>
            <person name="Klenk H.P."/>
            <person name="Lapidus A."/>
        </authorList>
    </citation>
    <scope>NUCLEOTIDE SEQUENCE [LARGE SCALE GENOMIC DNA]</scope>
    <source>
        <strain evidence="1">DSM 12333</strain>
    </source>
</reference>
<sequence>MTVPSTLPRPVWEEAARAHAAGAGERTAAHTARRARGETHPVDDFLFTYYPTKPGVLARWHPGVGTRLADAAGTPFADARWYRMDDDGAARLDVGAFVHERGRAVTHYAALLAATAERRPVTGCFGLHEWAMVYRERPGEHRHPLELRLGEDGTDAVVQEHGIRCTHYDAFRFFTPQARPRNAHQPTRATQLELEQPGCLHANMDLYRVATHLGPAVPGELLLATFDLAREIRQVDMRASPYDLEQWGYEPIRIETPEGKAEYVAHQRTFAARAQSLRARLLAVTTALEARADDRSETSAAAAAGR</sequence>
<evidence type="ECO:0008006" key="3">
    <source>
        <dbReference type="Google" id="ProtNLM"/>
    </source>
</evidence>
<proteinExistence type="predicted"/>
<dbReference type="EMBL" id="CP001618">
    <property type="protein sequence ID" value="ACQ79815.1"/>
    <property type="molecule type" value="Genomic_DNA"/>
</dbReference>
<dbReference type="KEGG" id="bcv:Bcav_1559"/>
<organism evidence="1 2">
    <name type="scientific">Beutenbergia cavernae (strain ATCC BAA-8 / DSM 12333 / CCUG 43141 / JCM 11478 / NBRC 16432 / NCIMB 13614 / HKI 0122)</name>
    <dbReference type="NCBI Taxonomy" id="471853"/>
    <lineage>
        <taxon>Bacteria</taxon>
        <taxon>Bacillati</taxon>
        <taxon>Actinomycetota</taxon>
        <taxon>Actinomycetes</taxon>
        <taxon>Micrococcales</taxon>
        <taxon>Beutenbergiaceae</taxon>
        <taxon>Beutenbergia</taxon>
    </lineage>
</organism>
<dbReference type="eggNOG" id="ENOG502Z7SZ">
    <property type="taxonomic scope" value="Bacteria"/>
</dbReference>
<protein>
    <recommendedName>
        <fullName evidence="3">3-methyladenine DNA glycosylase</fullName>
    </recommendedName>
</protein>